<feature type="compositionally biased region" description="Low complexity" evidence="8">
    <location>
        <begin position="372"/>
        <end position="394"/>
    </location>
</feature>
<reference evidence="11 12" key="1">
    <citation type="submission" date="2021-01" db="EMBL/GenBank/DDBJ databases">
        <title>Whole genome shotgun sequence of Microbispora amethystogenes NBRC 101907.</title>
        <authorList>
            <person name="Komaki H."/>
            <person name="Tamura T."/>
        </authorList>
    </citation>
    <scope>NUCLEOTIDE SEQUENCE [LARGE SCALE GENOMIC DNA]</scope>
    <source>
        <strain evidence="11 12">NBRC 101907</strain>
    </source>
</reference>
<keyword evidence="7 9" id="KW-0472">Membrane</keyword>
<evidence type="ECO:0000256" key="6">
    <source>
        <dbReference type="ARBA" id="ARBA00022989"/>
    </source>
</evidence>
<accession>A0ABQ4FJP7</accession>
<dbReference type="PROSITE" id="PS51257">
    <property type="entry name" value="PROKAR_LIPOPROTEIN"/>
    <property type="match status" value="1"/>
</dbReference>
<feature type="transmembrane region" description="Helical" evidence="9">
    <location>
        <begin position="406"/>
        <end position="425"/>
    </location>
</feature>
<protein>
    <recommendedName>
        <fullName evidence="10">Glycosyltransferase RgtA/B/C/D-like domain-containing protein</fullName>
    </recommendedName>
</protein>
<evidence type="ECO:0000313" key="12">
    <source>
        <dbReference type="Proteomes" id="UP000651728"/>
    </source>
</evidence>
<dbReference type="PANTHER" id="PTHR33908:SF3">
    <property type="entry name" value="UNDECAPRENYL PHOSPHATE-ALPHA-4-AMINO-4-DEOXY-L-ARABINOSE ARABINOSYL TRANSFERASE"/>
    <property type="match status" value="1"/>
</dbReference>
<keyword evidence="5 9" id="KW-0812">Transmembrane</keyword>
<evidence type="ECO:0000256" key="4">
    <source>
        <dbReference type="ARBA" id="ARBA00022679"/>
    </source>
</evidence>
<evidence type="ECO:0000313" key="11">
    <source>
        <dbReference type="EMBL" id="GIH34988.1"/>
    </source>
</evidence>
<keyword evidence="3" id="KW-0328">Glycosyltransferase</keyword>
<feature type="transmembrane region" description="Helical" evidence="9">
    <location>
        <begin position="172"/>
        <end position="198"/>
    </location>
</feature>
<evidence type="ECO:0000256" key="9">
    <source>
        <dbReference type="SAM" id="Phobius"/>
    </source>
</evidence>
<evidence type="ECO:0000256" key="7">
    <source>
        <dbReference type="ARBA" id="ARBA00023136"/>
    </source>
</evidence>
<keyword evidence="4" id="KW-0808">Transferase</keyword>
<dbReference type="Pfam" id="PF13231">
    <property type="entry name" value="PMT_2"/>
    <property type="match status" value="1"/>
</dbReference>
<evidence type="ECO:0000256" key="3">
    <source>
        <dbReference type="ARBA" id="ARBA00022676"/>
    </source>
</evidence>
<evidence type="ECO:0000256" key="8">
    <source>
        <dbReference type="SAM" id="MobiDB-lite"/>
    </source>
</evidence>
<name>A0ABQ4FJP7_9ACTN</name>
<feature type="transmembrane region" description="Helical" evidence="9">
    <location>
        <begin position="337"/>
        <end position="357"/>
    </location>
</feature>
<dbReference type="RefSeq" id="WP_204287748.1">
    <property type="nucleotide sequence ID" value="NZ_BAABEJ010000022.1"/>
</dbReference>
<feature type="region of interest" description="Disordered" evidence="8">
    <location>
        <begin position="361"/>
        <end position="400"/>
    </location>
</feature>
<evidence type="ECO:0000256" key="1">
    <source>
        <dbReference type="ARBA" id="ARBA00004651"/>
    </source>
</evidence>
<comment type="caution">
    <text evidence="11">The sequence shown here is derived from an EMBL/GenBank/DDBJ whole genome shotgun (WGS) entry which is preliminary data.</text>
</comment>
<evidence type="ECO:0000256" key="5">
    <source>
        <dbReference type="ARBA" id="ARBA00022692"/>
    </source>
</evidence>
<organism evidence="11 12">
    <name type="scientific">Microbispora amethystogenes</name>
    <dbReference type="NCBI Taxonomy" id="1427754"/>
    <lineage>
        <taxon>Bacteria</taxon>
        <taxon>Bacillati</taxon>
        <taxon>Actinomycetota</taxon>
        <taxon>Actinomycetes</taxon>
        <taxon>Streptosporangiales</taxon>
        <taxon>Streptosporangiaceae</taxon>
        <taxon>Microbispora</taxon>
    </lineage>
</organism>
<sequence>MRIRHHAGARPGRSARDAAVPAVPALAALLACLWGIRRGSMWQDEATTYVVAGRPLPGLWRTLGNVDAVHGCYYLLIHPLLRLVGDAVPAEVAIRIPSVAATAAAAAGVAAIGRRLVSGPAGLYAGLVYGTAPAVVAYGQEGRSYALVGAAVVEATRLLTRALEDPARTRRWIWYAVALAVACLLNLFAALALVAHAATVLVVARGRTARDAGTAAEAGVPGAPQRWSVPLRWAGASTCALLAVLPLARIAFGQRDQVSWLERPGWAEVRALVERFAGSGLSLAATVLLVLLGLTLRVSDRRADGVGLLAVAVPLAVLPPALLIAVSQVHPFYQDRYVLFSMAGLALLTGAGLARAVRFVPGPAPEQSPGRSPSESTGETPSQTPSGSPGQSPELSAGRWRGGPRAAVAVTLPVLLPVLLLVASLPDQAAVRRIDSRPDDPAAVARVVGPGRRPGDAVLFLPSIRRLVAEAYPASFYGVRDAALRAGGAESGTLAGRELPAEDLAAALSAAPRVWVVSRPHPAPADLASARDTAKRDLLRKDYRKERAFRVLGYTVRLYTRISP</sequence>
<proteinExistence type="predicted"/>
<feature type="transmembrane region" description="Helical" evidence="9">
    <location>
        <begin position="233"/>
        <end position="252"/>
    </location>
</feature>
<dbReference type="InterPro" id="IPR050297">
    <property type="entry name" value="LipidA_mod_glycosyltrf_83"/>
</dbReference>
<dbReference type="EMBL" id="BOOB01000040">
    <property type="protein sequence ID" value="GIH34988.1"/>
    <property type="molecule type" value="Genomic_DNA"/>
</dbReference>
<keyword evidence="6 9" id="KW-1133">Transmembrane helix</keyword>
<feature type="transmembrane region" description="Helical" evidence="9">
    <location>
        <begin position="306"/>
        <end position="325"/>
    </location>
</feature>
<evidence type="ECO:0000256" key="2">
    <source>
        <dbReference type="ARBA" id="ARBA00022475"/>
    </source>
</evidence>
<dbReference type="PANTHER" id="PTHR33908">
    <property type="entry name" value="MANNOSYLTRANSFERASE YKCB-RELATED"/>
    <property type="match status" value="1"/>
</dbReference>
<gene>
    <name evidence="11" type="ORF">Mam01_51520</name>
</gene>
<dbReference type="Proteomes" id="UP000651728">
    <property type="component" value="Unassembled WGS sequence"/>
</dbReference>
<keyword evidence="12" id="KW-1185">Reference proteome</keyword>
<dbReference type="InterPro" id="IPR038731">
    <property type="entry name" value="RgtA/B/C-like"/>
</dbReference>
<feature type="domain" description="Glycosyltransferase RgtA/B/C/D-like" evidence="10">
    <location>
        <begin position="90"/>
        <end position="205"/>
    </location>
</feature>
<keyword evidence="2" id="KW-1003">Cell membrane</keyword>
<comment type="subcellular location">
    <subcellularLocation>
        <location evidence="1">Cell membrane</location>
        <topology evidence="1">Multi-pass membrane protein</topology>
    </subcellularLocation>
</comment>
<evidence type="ECO:0000259" key="10">
    <source>
        <dbReference type="Pfam" id="PF13231"/>
    </source>
</evidence>
<feature type="transmembrane region" description="Helical" evidence="9">
    <location>
        <begin position="272"/>
        <end position="294"/>
    </location>
</feature>